<evidence type="ECO:0000313" key="1">
    <source>
        <dbReference type="EMBL" id="QJQ31801.1"/>
    </source>
</evidence>
<dbReference type="KEGG" id="slan:GV829_04530"/>
<dbReference type="AlphaFoldDB" id="A0A6M4AXU5"/>
<protein>
    <submittedName>
        <fullName evidence="1">Uncharacterized protein</fullName>
    </submittedName>
</protein>
<dbReference type="RefSeq" id="WP_169944261.1">
    <property type="nucleotide sequence ID" value="NZ_CP053015.1"/>
</dbReference>
<dbReference type="Proteomes" id="UP000503018">
    <property type="component" value="Chromosome"/>
</dbReference>
<name>A0A6M4AXU5_9SPHN</name>
<evidence type="ECO:0000313" key="2">
    <source>
        <dbReference type="Proteomes" id="UP000503018"/>
    </source>
</evidence>
<accession>A0A6M4AXU5</accession>
<dbReference type="EMBL" id="CP053015">
    <property type="protein sequence ID" value="QJQ31801.1"/>
    <property type="molecule type" value="Genomic_DNA"/>
</dbReference>
<sequence>MSRPATEWRTEGDIEVLYMGEVEIGRAMATGGKKNSPRWLFTLNRQAIEWISVRTIEGAKTCVEATFDLWLQKAGIA</sequence>
<reference evidence="1 2" key="1">
    <citation type="submission" date="2020-01" db="EMBL/GenBank/DDBJ databases">
        <title>Sphingomonas sp. strain CSW-10.</title>
        <authorList>
            <person name="Chen W.-M."/>
        </authorList>
    </citation>
    <scope>NUCLEOTIDE SEQUENCE [LARGE SCALE GENOMIC DNA]</scope>
    <source>
        <strain evidence="1 2">CSW-10</strain>
    </source>
</reference>
<proteinExistence type="predicted"/>
<gene>
    <name evidence="1" type="ORF">GV829_04530</name>
</gene>
<keyword evidence="2" id="KW-1185">Reference proteome</keyword>
<organism evidence="1 2">
    <name type="scientific">Sphingomonas lacunae</name>
    <dbReference type="NCBI Taxonomy" id="2698828"/>
    <lineage>
        <taxon>Bacteria</taxon>
        <taxon>Pseudomonadati</taxon>
        <taxon>Pseudomonadota</taxon>
        <taxon>Alphaproteobacteria</taxon>
        <taxon>Sphingomonadales</taxon>
        <taxon>Sphingomonadaceae</taxon>
        <taxon>Sphingomonas</taxon>
    </lineage>
</organism>